<feature type="non-terminal residue" evidence="1">
    <location>
        <position position="103"/>
    </location>
</feature>
<keyword evidence="2" id="KW-1185">Reference proteome</keyword>
<evidence type="ECO:0000313" key="2">
    <source>
        <dbReference type="Proteomes" id="UP000801492"/>
    </source>
</evidence>
<dbReference type="Proteomes" id="UP000801492">
    <property type="component" value="Unassembled WGS sequence"/>
</dbReference>
<comment type="caution">
    <text evidence="1">The sequence shown here is derived from an EMBL/GenBank/DDBJ whole genome shotgun (WGS) entry which is preliminary data.</text>
</comment>
<sequence length="103" mass="11709">MNDVIKAVEKSIRKLHIGYNKLEAIGLSECALANDFTKEAENKHKQEVNNQKLEQVDAYKYLGAVIEREGNMEKEVNEGISKASRIYHSLNKAFIEKNCKNLA</sequence>
<gene>
    <name evidence="1" type="ORF">ILUMI_14623</name>
</gene>
<dbReference type="EMBL" id="VTPC01028801">
    <property type="protein sequence ID" value="KAF2891550.1"/>
    <property type="molecule type" value="Genomic_DNA"/>
</dbReference>
<organism evidence="1 2">
    <name type="scientific">Ignelater luminosus</name>
    <name type="common">Cucubano</name>
    <name type="synonym">Pyrophorus luminosus</name>
    <dbReference type="NCBI Taxonomy" id="2038154"/>
    <lineage>
        <taxon>Eukaryota</taxon>
        <taxon>Metazoa</taxon>
        <taxon>Ecdysozoa</taxon>
        <taxon>Arthropoda</taxon>
        <taxon>Hexapoda</taxon>
        <taxon>Insecta</taxon>
        <taxon>Pterygota</taxon>
        <taxon>Neoptera</taxon>
        <taxon>Endopterygota</taxon>
        <taxon>Coleoptera</taxon>
        <taxon>Polyphaga</taxon>
        <taxon>Elateriformia</taxon>
        <taxon>Elateroidea</taxon>
        <taxon>Elateridae</taxon>
        <taxon>Agrypninae</taxon>
        <taxon>Pyrophorini</taxon>
        <taxon>Ignelater</taxon>
    </lineage>
</organism>
<dbReference type="AlphaFoldDB" id="A0A8K0CYA1"/>
<evidence type="ECO:0000313" key="1">
    <source>
        <dbReference type="EMBL" id="KAF2891550.1"/>
    </source>
</evidence>
<accession>A0A8K0CYA1</accession>
<dbReference type="OrthoDB" id="6738181at2759"/>
<protein>
    <submittedName>
        <fullName evidence="1">Uncharacterized protein</fullName>
    </submittedName>
</protein>
<proteinExistence type="predicted"/>
<name>A0A8K0CYA1_IGNLU</name>
<reference evidence="1" key="1">
    <citation type="submission" date="2019-08" db="EMBL/GenBank/DDBJ databases">
        <title>The genome of the North American firefly Photinus pyralis.</title>
        <authorList>
            <consortium name="Photinus pyralis genome working group"/>
            <person name="Fallon T.R."/>
            <person name="Sander Lower S.E."/>
            <person name="Weng J.-K."/>
        </authorList>
    </citation>
    <scope>NUCLEOTIDE SEQUENCE</scope>
    <source>
        <strain evidence="1">TRF0915ILg1</strain>
        <tissue evidence="1">Whole body</tissue>
    </source>
</reference>